<dbReference type="PANTHER" id="PTHR10039">
    <property type="entry name" value="AMELOGENIN"/>
    <property type="match status" value="1"/>
</dbReference>
<protein>
    <submittedName>
        <fullName evidence="6">Uncharacterized protein</fullName>
    </submittedName>
</protein>
<keyword evidence="7" id="KW-1185">Reference proteome</keyword>
<organism evidence="6 7">
    <name type="scientific">Tuber borchii</name>
    <name type="common">White truffle</name>
    <dbReference type="NCBI Taxonomy" id="42251"/>
    <lineage>
        <taxon>Eukaryota</taxon>
        <taxon>Fungi</taxon>
        <taxon>Dikarya</taxon>
        <taxon>Ascomycota</taxon>
        <taxon>Pezizomycotina</taxon>
        <taxon>Pezizomycetes</taxon>
        <taxon>Pezizales</taxon>
        <taxon>Tuberaceae</taxon>
        <taxon>Tuber</taxon>
    </lineage>
</organism>
<evidence type="ECO:0000313" key="7">
    <source>
        <dbReference type="Proteomes" id="UP000244722"/>
    </source>
</evidence>
<dbReference type="Pfam" id="PF00023">
    <property type="entry name" value="Ank"/>
    <property type="match status" value="1"/>
</dbReference>
<dbReference type="Gene3D" id="3.40.50.300">
    <property type="entry name" value="P-loop containing nucleotide triphosphate hydrolases"/>
    <property type="match status" value="1"/>
</dbReference>
<feature type="repeat" description="ANK" evidence="2">
    <location>
        <begin position="503"/>
        <end position="527"/>
    </location>
</feature>
<feature type="domain" description="Nephrocystin 3-like N-terminal" evidence="5">
    <location>
        <begin position="51"/>
        <end position="174"/>
    </location>
</feature>
<feature type="domain" description="GPI inositol-deacylase winged helix" evidence="4">
    <location>
        <begin position="281"/>
        <end position="369"/>
    </location>
</feature>
<evidence type="ECO:0000256" key="1">
    <source>
        <dbReference type="ARBA" id="ARBA00022737"/>
    </source>
</evidence>
<dbReference type="Pfam" id="PF22939">
    <property type="entry name" value="WHD_GPIID"/>
    <property type="match status" value="1"/>
</dbReference>
<dbReference type="Proteomes" id="UP000244722">
    <property type="component" value="Unassembled WGS sequence"/>
</dbReference>
<dbReference type="STRING" id="42251.A0A2T6ZBF8"/>
<dbReference type="PROSITE" id="PS50297">
    <property type="entry name" value="ANK_REP_REGION"/>
    <property type="match status" value="1"/>
</dbReference>
<name>A0A2T6ZBF8_TUBBO</name>
<keyword evidence="2" id="KW-0040">ANK repeat</keyword>
<dbReference type="Pfam" id="PF24883">
    <property type="entry name" value="NPHP3_N"/>
    <property type="match status" value="1"/>
</dbReference>
<keyword evidence="1" id="KW-0677">Repeat</keyword>
<evidence type="ECO:0000256" key="2">
    <source>
        <dbReference type="PROSITE-ProRule" id="PRU00023"/>
    </source>
</evidence>
<gene>
    <name evidence="6" type="ORF">B9Z19DRAFT_1069483</name>
</gene>
<dbReference type="Gene3D" id="1.25.40.20">
    <property type="entry name" value="Ankyrin repeat-containing domain"/>
    <property type="match status" value="2"/>
</dbReference>
<dbReference type="InterPro" id="IPR027417">
    <property type="entry name" value="P-loop_NTPase"/>
</dbReference>
<proteinExistence type="predicted"/>
<evidence type="ECO:0000313" key="6">
    <source>
        <dbReference type="EMBL" id="PUU72813.1"/>
    </source>
</evidence>
<dbReference type="InterPro" id="IPR036770">
    <property type="entry name" value="Ankyrin_rpt-contain_sf"/>
</dbReference>
<dbReference type="OrthoDB" id="1577640at2759"/>
<sequence length="703" mass="77380">MSKMVALNQCSSVTGIRGWGKLISGRGGPCLEKYDADVGDNQQNNSSLAVDSLCDQARGKDITIGALYCDFHAQLEQSTTNMLGAIHRQLVCGDRIPDHILEAFQNANKLFGDRSLRLPDVVECLKRTIKSLARVFICIDGLDGCTPQHRRELLESLREIVRESPNARVFLTGRPHINDEIVRCFIEVARIPLSSTHEDIKRYLEMRLNLDVHPAMDGKLRAHIMETIPKMTEINLLLVSLNMDTILGETTISRRRKKLDEIARGKGIGDAYAAILSQIMAQPRSRSKLGMDVLMWMSHAERPLHVEELCHALVVEEGSPSLNINKIRANTAPVGEKIYDNCCLGLVTVESSSSTVRLVHNTLQEYLSHNPNLFLNPHSVIAGVCLTYLNSRHIRGLSPTLRSAPSTAPFLIYASCYWGAHARRETTESVKILALKLLYAYDKHVSSKMLLLHGIGGLDQPFDSEDTPRGFTGLHGAAYLGCTEVVVALLEANTCDSQGADFNGNTAIAWAAGRGHEEVVRVLLERSDVDPNTANATYGQTPLSLAAKNGHGGAVGILLERNDINPNKADKWGQTPLLLATENGHEGIVGMLLERSDISANKVDEWSRAPLSLAAGSGHEGIVKMLLERNDVNPGHSDNRSQTLLSWALKLSWVLKNGHKRIARLLREKTESVLKYAARPKPTESFPEPSERLGPPSKSTRGF</sequence>
<evidence type="ECO:0000259" key="5">
    <source>
        <dbReference type="Pfam" id="PF24883"/>
    </source>
</evidence>
<dbReference type="InterPro" id="IPR054471">
    <property type="entry name" value="GPIID_WHD"/>
</dbReference>
<evidence type="ECO:0000259" key="4">
    <source>
        <dbReference type="Pfam" id="PF22939"/>
    </source>
</evidence>
<reference evidence="6 7" key="1">
    <citation type="submission" date="2017-04" db="EMBL/GenBank/DDBJ databases">
        <title>Draft genome sequence of Tuber borchii Vittad., a whitish edible truffle.</title>
        <authorList>
            <consortium name="DOE Joint Genome Institute"/>
            <person name="Murat C."/>
            <person name="Kuo A."/>
            <person name="Barry K.W."/>
            <person name="Clum A."/>
            <person name="Dockter R.B."/>
            <person name="Fauchery L."/>
            <person name="Iotti M."/>
            <person name="Kohler A."/>
            <person name="Labutti K."/>
            <person name="Lindquist E.A."/>
            <person name="Lipzen A."/>
            <person name="Ohm R.A."/>
            <person name="Wang M."/>
            <person name="Grigoriev I.V."/>
            <person name="Zambonelli A."/>
            <person name="Martin F.M."/>
        </authorList>
    </citation>
    <scope>NUCLEOTIDE SEQUENCE [LARGE SCALE GENOMIC DNA]</scope>
    <source>
        <strain evidence="6 7">Tbo3840</strain>
    </source>
</reference>
<evidence type="ECO:0000256" key="3">
    <source>
        <dbReference type="SAM" id="MobiDB-lite"/>
    </source>
</evidence>
<dbReference type="InterPro" id="IPR002110">
    <property type="entry name" value="Ankyrin_rpt"/>
</dbReference>
<dbReference type="InterPro" id="IPR056884">
    <property type="entry name" value="NPHP3-like_N"/>
</dbReference>
<comment type="caution">
    <text evidence="6">The sequence shown here is derived from an EMBL/GenBank/DDBJ whole genome shotgun (WGS) entry which is preliminary data.</text>
</comment>
<dbReference type="SMART" id="SM00248">
    <property type="entry name" value="ANK"/>
    <property type="match status" value="5"/>
</dbReference>
<dbReference type="EMBL" id="NESQ01000461">
    <property type="protein sequence ID" value="PUU72813.1"/>
    <property type="molecule type" value="Genomic_DNA"/>
</dbReference>
<dbReference type="AlphaFoldDB" id="A0A2T6ZBF8"/>
<dbReference type="Pfam" id="PF12796">
    <property type="entry name" value="Ank_2"/>
    <property type="match status" value="1"/>
</dbReference>
<dbReference type="PROSITE" id="PS50088">
    <property type="entry name" value="ANK_REPEAT"/>
    <property type="match status" value="1"/>
</dbReference>
<dbReference type="PANTHER" id="PTHR10039:SF15">
    <property type="entry name" value="NACHT DOMAIN-CONTAINING PROTEIN"/>
    <property type="match status" value="1"/>
</dbReference>
<dbReference type="SUPFAM" id="SSF48403">
    <property type="entry name" value="Ankyrin repeat"/>
    <property type="match status" value="1"/>
</dbReference>
<feature type="region of interest" description="Disordered" evidence="3">
    <location>
        <begin position="676"/>
        <end position="703"/>
    </location>
</feature>
<accession>A0A2T6ZBF8</accession>